<evidence type="ECO:0000313" key="2">
    <source>
        <dbReference type="Proteomes" id="UP000260721"/>
    </source>
</evidence>
<reference evidence="1 2" key="1">
    <citation type="submission" date="2018-08" db="EMBL/GenBank/DDBJ databases">
        <title>A genome reference for cultivated species of the human gut microbiota.</title>
        <authorList>
            <person name="Zou Y."/>
            <person name="Xue W."/>
            <person name="Luo G."/>
        </authorList>
    </citation>
    <scope>NUCLEOTIDE SEQUENCE [LARGE SCALE GENOMIC DNA]</scope>
    <source>
        <strain evidence="1 2">TF08-11</strain>
    </source>
</reference>
<sequence>MSDFKIMNDPLYDDSYPMKLLEQAFEMQVEQAEKATNKLVSDILKSQEFDPRKLSEGKEKMRLVVDGSDDFIKDYQDGVIKLAKEKGHVVAQIKNNGKYGPKLPIKEETYVDGPNSLEIMNACQLKNIADSLQELSNQMLAIDENIKEVLRGQQNDRLGLYYSGVSLYLEANRVSDPAFKIGLISQSLKALSDANYQLVLTMQSDISYLKRKEYESDKRHKFNLMNEKVNLMNEKVNNINKAFSAIHQATLMKAAIYCQCGEINAMTSVFNEYALFIQNTVVPNAKLLTQCDMNDTGKLDGTWSSRSLLLNKVIRIVNQLNGSDEELPIGIGGKESESM</sequence>
<comment type="caution">
    <text evidence="1">The sequence shown here is derived from an EMBL/GenBank/DDBJ whole genome shotgun (WGS) entry which is preliminary data.</text>
</comment>
<dbReference type="EMBL" id="QUSK01000007">
    <property type="protein sequence ID" value="RGD77093.1"/>
    <property type="molecule type" value="Genomic_DNA"/>
</dbReference>
<protein>
    <submittedName>
        <fullName evidence="1">Uncharacterized protein</fullName>
    </submittedName>
</protein>
<proteinExistence type="predicted"/>
<accession>A0A3E3E5Q0</accession>
<dbReference type="RefSeq" id="WP_117445836.1">
    <property type="nucleotide sequence ID" value="NZ_CALCIP010000023.1"/>
</dbReference>
<evidence type="ECO:0000313" key="1">
    <source>
        <dbReference type="EMBL" id="RGD77093.1"/>
    </source>
</evidence>
<dbReference type="Proteomes" id="UP000260721">
    <property type="component" value="Unassembled WGS sequence"/>
</dbReference>
<organism evidence="1 2">
    <name type="scientific">Faecalicoccus pleomorphus</name>
    <dbReference type="NCBI Taxonomy" id="1323"/>
    <lineage>
        <taxon>Bacteria</taxon>
        <taxon>Bacillati</taxon>
        <taxon>Bacillota</taxon>
        <taxon>Erysipelotrichia</taxon>
        <taxon>Erysipelotrichales</taxon>
        <taxon>Erysipelotrichaceae</taxon>
        <taxon>Faecalicoccus</taxon>
    </lineage>
</organism>
<gene>
    <name evidence="1" type="ORF">DXC78_03980</name>
</gene>
<dbReference type="AlphaFoldDB" id="A0A3E3E5Q0"/>
<name>A0A3E3E5Q0_9FIRM</name>